<proteinExistence type="predicted"/>
<dbReference type="Pfam" id="PF13401">
    <property type="entry name" value="AAA_22"/>
    <property type="match status" value="1"/>
</dbReference>
<dbReference type="InterPro" id="IPR027417">
    <property type="entry name" value="P-loop_NTPase"/>
</dbReference>
<dbReference type="SMART" id="SM00382">
    <property type="entry name" value="AAA"/>
    <property type="match status" value="1"/>
</dbReference>
<dbReference type="InterPro" id="IPR011990">
    <property type="entry name" value="TPR-like_helical_dom_sf"/>
</dbReference>
<dbReference type="EMBL" id="JBHEZX010000001">
    <property type="protein sequence ID" value="MFC1408390.1"/>
    <property type="molecule type" value="Genomic_DNA"/>
</dbReference>
<name>A0ABV6V3V1_9ACTN</name>
<dbReference type="InterPro" id="IPR049945">
    <property type="entry name" value="AAA_22"/>
</dbReference>
<dbReference type="PANTHER" id="PTHR47691:SF3">
    <property type="entry name" value="HTH-TYPE TRANSCRIPTIONAL REGULATOR RV0890C-RELATED"/>
    <property type="match status" value="1"/>
</dbReference>
<keyword evidence="2" id="KW-1185">Reference proteome</keyword>
<dbReference type="InterPro" id="IPR019734">
    <property type="entry name" value="TPR_rpt"/>
</dbReference>
<dbReference type="Gene3D" id="1.25.40.10">
    <property type="entry name" value="Tetratricopeptide repeat domain"/>
    <property type="match status" value="1"/>
</dbReference>
<organism evidence="1 2">
    <name type="scientific">Streptacidiphilus alkalitolerans</name>
    <dbReference type="NCBI Taxonomy" id="3342712"/>
    <lineage>
        <taxon>Bacteria</taxon>
        <taxon>Bacillati</taxon>
        <taxon>Actinomycetota</taxon>
        <taxon>Actinomycetes</taxon>
        <taxon>Kitasatosporales</taxon>
        <taxon>Streptomycetaceae</taxon>
        <taxon>Streptacidiphilus</taxon>
    </lineage>
</organism>
<dbReference type="Pfam" id="PF13424">
    <property type="entry name" value="TPR_12"/>
    <property type="match status" value="1"/>
</dbReference>
<dbReference type="SMART" id="SM00028">
    <property type="entry name" value="TPR"/>
    <property type="match status" value="3"/>
</dbReference>
<dbReference type="InterPro" id="IPR003593">
    <property type="entry name" value="AAA+_ATPase"/>
</dbReference>
<evidence type="ECO:0000313" key="2">
    <source>
        <dbReference type="Proteomes" id="UP001592582"/>
    </source>
</evidence>
<sequence length="742" mass="76598">MAAAQTAQQNRPLGRSGTPGRLRAQLPEDSPYFTGRLAELAQLRDEVGRPALGSQPEDGADRSSRVLLVAGRPGSGRTALAVRFARSVAEDYPDGCFFVRMSAPDGAPVGAGDAARLLLGALGEPRGALGPDGPADDEADCATLREVLAQRQVLLVLDDVQQADQVRALLPQGPGCLVVAVSSGPLTGLADARPCVIGGLDLAAATAVLVGLAGDTRIVCDPVAARTLAEALACHPTALGLAGGWLRARPRASVTDVLRLLSAPAAAVPVVAPRVELEKQPGAADPGPEPLRRAFELVHAGLPANAARLLRLLTLAPDGVVDPRTASALLGCPVDAAAVHLATLAEQQLLRAATAPGDDPGPHRYRLPGCLRPALLALLAADRASETDLARARLLERLTRLLTACCQLLAPPAGPLRGPAAEPLPGPLRFHGQAEAWTWLDTELPVLRAAVRTAQADGALDGVAMRLSTALVRALPLWAGSAAPVAADLYALHTTVLELALRGGFPRQQAAALVNLGDLHAAAGQHVRALERYRSALGPARAVDDQTAVGRILEAVAGAHRASGDLVRAADWYGRALALRRKRGERQDELRLLGRLAATHTAQGRLGDALRDYRAAAALHRKLGDEVSAVGAVLGAARVQELAGSTEQALRTQREALAAARQCAEPAAALRLQVQVLQRMAEVLERAGDPGGARVQRAQAAALEAGPGAGPGAEPAAGPVEGAVPGPSDEVDTGDEPGMSRS</sequence>
<dbReference type="Proteomes" id="UP001592582">
    <property type="component" value="Unassembled WGS sequence"/>
</dbReference>
<evidence type="ECO:0000313" key="1">
    <source>
        <dbReference type="EMBL" id="MFC1408390.1"/>
    </source>
</evidence>
<dbReference type="PANTHER" id="PTHR47691">
    <property type="entry name" value="REGULATOR-RELATED"/>
    <property type="match status" value="1"/>
</dbReference>
<dbReference type="Gene3D" id="3.40.50.300">
    <property type="entry name" value="P-loop containing nucleotide triphosphate hydrolases"/>
    <property type="match status" value="1"/>
</dbReference>
<gene>
    <name evidence="1" type="ORF">ACEZDG_03730</name>
</gene>
<accession>A0ABV6V3V1</accession>
<reference evidence="1 2" key="1">
    <citation type="submission" date="2024-09" db="EMBL/GenBank/DDBJ databases">
        <authorList>
            <person name="Lee S.D."/>
        </authorList>
    </citation>
    <scope>NUCLEOTIDE SEQUENCE [LARGE SCALE GENOMIC DNA]</scope>
    <source>
        <strain evidence="1 2">N1-1</strain>
    </source>
</reference>
<comment type="caution">
    <text evidence="1">The sequence shown here is derived from an EMBL/GenBank/DDBJ whole genome shotgun (WGS) entry which is preliminary data.</text>
</comment>
<dbReference type="SUPFAM" id="SSF52540">
    <property type="entry name" value="P-loop containing nucleoside triphosphate hydrolases"/>
    <property type="match status" value="1"/>
</dbReference>
<protein>
    <submittedName>
        <fullName evidence="1">Tetratricopeptide repeat protein</fullName>
    </submittedName>
</protein>
<dbReference type="SUPFAM" id="SSF48452">
    <property type="entry name" value="TPR-like"/>
    <property type="match status" value="1"/>
</dbReference>